<accession>A0A517VVV1</accession>
<dbReference type="Proteomes" id="UP000318704">
    <property type="component" value="Chromosome"/>
</dbReference>
<dbReference type="Gene3D" id="2.120.10.30">
    <property type="entry name" value="TolB, C-terminal domain"/>
    <property type="match status" value="1"/>
</dbReference>
<evidence type="ECO:0000313" key="4">
    <source>
        <dbReference type="Proteomes" id="UP000318704"/>
    </source>
</evidence>
<reference evidence="3 4" key="1">
    <citation type="submission" date="2019-03" db="EMBL/GenBank/DDBJ databases">
        <title>Deep-cultivation of Planctomycetes and their phenomic and genomic characterization uncovers novel biology.</title>
        <authorList>
            <person name="Wiegand S."/>
            <person name="Jogler M."/>
            <person name="Boedeker C."/>
            <person name="Pinto D."/>
            <person name="Vollmers J."/>
            <person name="Rivas-Marin E."/>
            <person name="Kohn T."/>
            <person name="Peeters S.H."/>
            <person name="Heuer A."/>
            <person name="Rast P."/>
            <person name="Oberbeckmann S."/>
            <person name="Bunk B."/>
            <person name="Jeske O."/>
            <person name="Meyerdierks A."/>
            <person name="Storesund J.E."/>
            <person name="Kallscheuer N."/>
            <person name="Luecker S."/>
            <person name="Lage O.M."/>
            <person name="Pohl T."/>
            <person name="Merkel B.J."/>
            <person name="Hornburger P."/>
            <person name="Mueller R.-W."/>
            <person name="Bruemmer F."/>
            <person name="Labrenz M."/>
            <person name="Spormann A.M."/>
            <person name="Op den Camp H."/>
            <person name="Overmann J."/>
            <person name="Amann R."/>
            <person name="Jetten M.S.M."/>
            <person name="Mascher T."/>
            <person name="Medema M.H."/>
            <person name="Devos D.P."/>
            <person name="Kaster A.-K."/>
            <person name="Ovreas L."/>
            <person name="Rohde M."/>
            <person name="Galperin M.Y."/>
            <person name="Jogler C."/>
        </authorList>
    </citation>
    <scope>NUCLEOTIDE SEQUENCE [LARGE SCALE GENOMIC DNA]</scope>
    <source>
        <strain evidence="3 4">V144</strain>
    </source>
</reference>
<dbReference type="Pfam" id="PF08450">
    <property type="entry name" value="SGL"/>
    <property type="match status" value="1"/>
</dbReference>
<evidence type="ECO:0000259" key="2">
    <source>
        <dbReference type="Pfam" id="PF08450"/>
    </source>
</evidence>
<feature type="domain" description="SMP-30/Gluconolactonase/LRE-like region" evidence="2">
    <location>
        <begin position="121"/>
        <end position="301"/>
    </location>
</feature>
<evidence type="ECO:0000313" key="3">
    <source>
        <dbReference type="EMBL" id="QDT97134.1"/>
    </source>
</evidence>
<dbReference type="GO" id="GO:0004341">
    <property type="term" value="F:gluconolactonase activity"/>
    <property type="evidence" value="ECO:0007669"/>
    <property type="project" value="UniProtKB-EC"/>
</dbReference>
<dbReference type="PANTHER" id="PTHR47572:SF4">
    <property type="entry name" value="LACTONASE DRP35"/>
    <property type="match status" value="1"/>
</dbReference>
<dbReference type="PANTHER" id="PTHR47572">
    <property type="entry name" value="LIPOPROTEIN-RELATED"/>
    <property type="match status" value="1"/>
</dbReference>
<gene>
    <name evidence="3" type="primary">gnl_3</name>
    <name evidence="3" type="ORF">V144x_26050</name>
</gene>
<dbReference type="EC" id="3.1.1.17" evidence="3"/>
<proteinExistence type="predicted"/>
<dbReference type="KEGG" id="gaw:V144x_26050"/>
<evidence type="ECO:0000256" key="1">
    <source>
        <dbReference type="ARBA" id="ARBA00022801"/>
    </source>
</evidence>
<dbReference type="RefSeq" id="WP_144985511.1">
    <property type="nucleotide sequence ID" value="NZ_CP037920.1"/>
</dbReference>
<dbReference type="InterPro" id="IPR013658">
    <property type="entry name" value="SGL"/>
</dbReference>
<dbReference type="EMBL" id="CP037920">
    <property type="protein sequence ID" value="QDT97134.1"/>
    <property type="molecule type" value="Genomic_DNA"/>
</dbReference>
<dbReference type="SUPFAM" id="SSF63829">
    <property type="entry name" value="Calcium-dependent phosphotriesterase"/>
    <property type="match status" value="1"/>
</dbReference>
<name>A0A517VVV1_9PLAN</name>
<protein>
    <submittedName>
        <fullName evidence="3">Gluconolactonase</fullName>
        <ecNumber evidence="3">3.1.1.17</ecNumber>
    </submittedName>
</protein>
<organism evidence="3 4">
    <name type="scientific">Gimesia aquarii</name>
    <dbReference type="NCBI Taxonomy" id="2527964"/>
    <lineage>
        <taxon>Bacteria</taxon>
        <taxon>Pseudomonadati</taxon>
        <taxon>Planctomycetota</taxon>
        <taxon>Planctomycetia</taxon>
        <taxon>Planctomycetales</taxon>
        <taxon>Planctomycetaceae</taxon>
        <taxon>Gimesia</taxon>
    </lineage>
</organism>
<keyword evidence="1 3" id="KW-0378">Hydrolase</keyword>
<dbReference type="AlphaFoldDB" id="A0A517VVV1"/>
<sequence>MRWIVLTITILICNCVTSPFIRADGIKQNPIFPDNVKLELLFTRQAKINSGLTEGPAVAPDGSIYFTDMPFGKADNGMILRFDPKTQRTTVFTNNSGKSNGLAFDTNGFLISCDGADGGGRRLIRWDLKTGKGTTLVDRFHGKRFNAPNDLCIDSQGRIFFTDPRYIGDEPRELQYRAVYRLNKDLSIVEITRDVEKPNGITLSPDERTLYVGDHNNGSDGINVAPNAPPPTKGAMKVYEFPLDKNGFVSGSRRTLVDFGKQAGCDGMTVDSQGNLYLTCRSLKKPGLMVIDPHGKELAFLPTGPTNQSGEFEDWKGIPSNVEFGIGNEKNVLYVTIDKSLYRVRVKTEGHHPTLRRKQ</sequence>
<dbReference type="InterPro" id="IPR051262">
    <property type="entry name" value="SMP-30/CGR1_Lactonase"/>
</dbReference>
<dbReference type="InterPro" id="IPR011042">
    <property type="entry name" value="6-blade_b-propeller_TolB-like"/>
</dbReference>